<evidence type="ECO:0000256" key="1">
    <source>
        <dbReference type="SAM" id="MobiDB-lite"/>
    </source>
</evidence>
<accession>A0A194XR60</accession>
<protein>
    <submittedName>
        <fullName evidence="2">Uncharacterized protein</fullName>
    </submittedName>
</protein>
<evidence type="ECO:0000313" key="2">
    <source>
        <dbReference type="EMBL" id="KUJ22775.1"/>
    </source>
</evidence>
<dbReference type="Proteomes" id="UP000070700">
    <property type="component" value="Unassembled WGS sequence"/>
</dbReference>
<feature type="region of interest" description="Disordered" evidence="1">
    <location>
        <begin position="241"/>
        <end position="278"/>
    </location>
</feature>
<evidence type="ECO:0000313" key="3">
    <source>
        <dbReference type="Proteomes" id="UP000070700"/>
    </source>
</evidence>
<organism evidence="2 3">
    <name type="scientific">Mollisia scopiformis</name>
    <name type="common">Conifer needle endophyte fungus</name>
    <name type="synonym">Phialocephala scopiformis</name>
    <dbReference type="NCBI Taxonomy" id="149040"/>
    <lineage>
        <taxon>Eukaryota</taxon>
        <taxon>Fungi</taxon>
        <taxon>Dikarya</taxon>
        <taxon>Ascomycota</taxon>
        <taxon>Pezizomycotina</taxon>
        <taxon>Leotiomycetes</taxon>
        <taxon>Helotiales</taxon>
        <taxon>Mollisiaceae</taxon>
        <taxon>Mollisia</taxon>
    </lineage>
</organism>
<dbReference type="EMBL" id="KQ947406">
    <property type="protein sequence ID" value="KUJ22775.1"/>
    <property type="molecule type" value="Genomic_DNA"/>
</dbReference>
<dbReference type="AlphaFoldDB" id="A0A194XR60"/>
<proteinExistence type="predicted"/>
<feature type="compositionally biased region" description="Acidic residues" evidence="1">
    <location>
        <begin position="267"/>
        <end position="278"/>
    </location>
</feature>
<dbReference type="OrthoDB" id="252020at2759"/>
<feature type="compositionally biased region" description="Low complexity" evidence="1">
    <location>
        <begin position="56"/>
        <end position="68"/>
    </location>
</feature>
<feature type="compositionally biased region" description="Polar residues" evidence="1">
    <location>
        <begin position="25"/>
        <end position="55"/>
    </location>
</feature>
<name>A0A194XR60_MOLSC</name>
<feature type="region of interest" description="Disordered" evidence="1">
    <location>
        <begin position="1"/>
        <end position="94"/>
    </location>
</feature>
<keyword evidence="3" id="KW-1185">Reference proteome</keyword>
<sequence>MSDILAALEQLDDLEKERRPKKSTATKYRNPLTSSNAKSANQRTGRPTRPRSNPESKAASAQAANSKNHLAPSSPSYHTDGERSPSVASTRRISFVDLPRPQAVQRRLRIPTRGASLASGFPFDPKLNKYNVGETEWKDFSDAIIDAAELPKRATWAWRFHKNDVIKKMKRELQYEGDFKRILNAWNRHFRKKGFQVSLELPGVAKIREEDSPEEQELARQEAKFFRMCVTPNAEKAGSIYSRTSSLTRSVTGEGASVKTPIHSDEEKEEEREENEGE</sequence>
<dbReference type="GeneID" id="28823887"/>
<dbReference type="RefSeq" id="XP_018077130.1">
    <property type="nucleotide sequence ID" value="XM_018214161.1"/>
</dbReference>
<dbReference type="InParanoid" id="A0A194XR60"/>
<reference evidence="2 3" key="1">
    <citation type="submission" date="2015-10" db="EMBL/GenBank/DDBJ databases">
        <title>Full genome of DAOMC 229536 Phialocephala scopiformis, a fungal endophyte of spruce producing the potent anti-insectan compound rugulosin.</title>
        <authorList>
            <consortium name="DOE Joint Genome Institute"/>
            <person name="Walker A.K."/>
            <person name="Frasz S.L."/>
            <person name="Seifert K.A."/>
            <person name="Miller J.D."/>
            <person name="Mondo S.J."/>
            <person name="Labutti K."/>
            <person name="Lipzen A."/>
            <person name="Dockter R."/>
            <person name="Kennedy M."/>
            <person name="Grigoriev I.V."/>
            <person name="Spatafora J.W."/>
        </authorList>
    </citation>
    <scope>NUCLEOTIDE SEQUENCE [LARGE SCALE GENOMIC DNA]</scope>
    <source>
        <strain evidence="2 3">CBS 120377</strain>
    </source>
</reference>
<gene>
    <name evidence="2" type="ORF">LY89DRAFT_680886</name>
</gene>
<feature type="compositionally biased region" description="Polar residues" evidence="1">
    <location>
        <begin position="241"/>
        <end position="251"/>
    </location>
</feature>
<dbReference type="KEGG" id="psco:LY89DRAFT_680886"/>